<dbReference type="SUPFAM" id="SSF141523">
    <property type="entry name" value="L,D-transpeptidase catalytic domain-like"/>
    <property type="match status" value="1"/>
</dbReference>
<dbReference type="PROSITE" id="PS52029">
    <property type="entry name" value="LD_TPASE"/>
    <property type="match status" value="1"/>
</dbReference>
<dbReference type="Proteomes" id="UP000245762">
    <property type="component" value="Unassembled WGS sequence"/>
</dbReference>
<dbReference type="EMBL" id="QGEG01000001">
    <property type="protein sequence ID" value="PWL40380.1"/>
    <property type="molecule type" value="Genomic_DNA"/>
</dbReference>
<dbReference type="PANTHER" id="PTHR30582">
    <property type="entry name" value="L,D-TRANSPEPTIDASE"/>
    <property type="match status" value="1"/>
</dbReference>
<dbReference type="RefSeq" id="WP_109661148.1">
    <property type="nucleotide sequence ID" value="NZ_QGEG01000001.1"/>
</dbReference>
<keyword evidence="6 7" id="KW-0961">Cell wall biogenesis/degradation</keyword>
<feature type="active site" description="Nucleophile" evidence="7">
    <location>
        <position position="257"/>
    </location>
</feature>
<protein>
    <submittedName>
        <fullName evidence="10">L,D-transpeptidase</fullName>
    </submittedName>
</protein>
<name>A0A316LJT3_9FLAO</name>
<accession>A0A316LJT3</accession>
<evidence type="ECO:0000256" key="6">
    <source>
        <dbReference type="ARBA" id="ARBA00023316"/>
    </source>
</evidence>
<keyword evidence="5 7" id="KW-0573">Peptidoglycan synthesis</keyword>
<dbReference type="CDD" id="cd16913">
    <property type="entry name" value="YkuD_like"/>
    <property type="match status" value="1"/>
</dbReference>
<dbReference type="GO" id="GO:0071555">
    <property type="term" value="P:cell wall organization"/>
    <property type="evidence" value="ECO:0007669"/>
    <property type="project" value="UniProtKB-UniRule"/>
</dbReference>
<keyword evidence="11" id="KW-1185">Reference proteome</keyword>
<evidence type="ECO:0000256" key="5">
    <source>
        <dbReference type="ARBA" id="ARBA00022984"/>
    </source>
</evidence>
<keyword evidence="8" id="KW-0732">Signal</keyword>
<dbReference type="InterPro" id="IPR005490">
    <property type="entry name" value="LD_TPept_cat_dom"/>
</dbReference>
<evidence type="ECO:0000256" key="7">
    <source>
        <dbReference type="PROSITE-ProRule" id="PRU01373"/>
    </source>
</evidence>
<evidence type="ECO:0000259" key="9">
    <source>
        <dbReference type="PROSITE" id="PS52029"/>
    </source>
</evidence>
<dbReference type="Gene3D" id="2.40.440.10">
    <property type="entry name" value="L,D-transpeptidase catalytic domain-like"/>
    <property type="match status" value="1"/>
</dbReference>
<proteinExistence type="inferred from homology"/>
<dbReference type="UniPathway" id="UPA00219"/>
<keyword evidence="4 7" id="KW-0133">Cell shape</keyword>
<evidence type="ECO:0000313" key="10">
    <source>
        <dbReference type="EMBL" id="PWL40380.1"/>
    </source>
</evidence>
<evidence type="ECO:0000313" key="11">
    <source>
        <dbReference type="Proteomes" id="UP000245762"/>
    </source>
</evidence>
<dbReference type="InterPro" id="IPR050979">
    <property type="entry name" value="LD-transpeptidase"/>
</dbReference>
<gene>
    <name evidence="10" type="ORF">DKG77_06070</name>
</gene>
<organism evidence="10 11">
    <name type="scientific">Flagellimonas aquimarina</name>
    <dbReference type="NCBI Taxonomy" id="2201895"/>
    <lineage>
        <taxon>Bacteria</taxon>
        <taxon>Pseudomonadati</taxon>
        <taxon>Bacteroidota</taxon>
        <taxon>Flavobacteriia</taxon>
        <taxon>Flavobacteriales</taxon>
        <taxon>Flavobacteriaceae</taxon>
        <taxon>Flagellimonas</taxon>
    </lineage>
</organism>
<dbReference type="PANTHER" id="PTHR30582:SF2">
    <property type="entry name" value="L,D-TRANSPEPTIDASE YCIB-RELATED"/>
    <property type="match status" value="1"/>
</dbReference>
<feature type="domain" description="L,D-TPase catalytic" evidence="9">
    <location>
        <begin position="137"/>
        <end position="281"/>
    </location>
</feature>
<evidence type="ECO:0000256" key="4">
    <source>
        <dbReference type="ARBA" id="ARBA00022960"/>
    </source>
</evidence>
<dbReference type="InterPro" id="IPR038063">
    <property type="entry name" value="Transpep_catalytic_dom"/>
</dbReference>
<dbReference type="GO" id="GO:0005576">
    <property type="term" value="C:extracellular region"/>
    <property type="evidence" value="ECO:0007669"/>
    <property type="project" value="TreeGrafter"/>
</dbReference>
<evidence type="ECO:0000256" key="2">
    <source>
        <dbReference type="ARBA" id="ARBA00005992"/>
    </source>
</evidence>
<dbReference type="GO" id="GO:0016740">
    <property type="term" value="F:transferase activity"/>
    <property type="evidence" value="ECO:0007669"/>
    <property type="project" value="UniProtKB-KW"/>
</dbReference>
<feature type="signal peptide" evidence="8">
    <location>
        <begin position="1"/>
        <end position="19"/>
    </location>
</feature>
<comment type="pathway">
    <text evidence="1 7">Cell wall biogenesis; peptidoglycan biosynthesis.</text>
</comment>
<feature type="active site" description="Proton donor/acceptor" evidence="7">
    <location>
        <position position="241"/>
    </location>
</feature>
<dbReference type="AlphaFoldDB" id="A0A316LJT3"/>
<evidence type="ECO:0000256" key="1">
    <source>
        <dbReference type="ARBA" id="ARBA00004752"/>
    </source>
</evidence>
<evidence type="ECO:0000256" key="3">
    <source>
        <dbReference type="ARBA" id="ARBA00022679"/>
    </source>
</evidence>
<keyword evidence="3" id="KW-0808">Transferase</keyword>
<sequence length="304" mass="35039">MRLPLFILFVLMYSHSAICASSQRLEQRAKTDSIGRSSVSTTVLVPKDVKVEDYFEFLDSLVIKYDSLVNYKLTEHILVRLNPSIIDTLANTDYYKMIKKDSFVYDQKKLMVLKKGQSLKIPDSTEASSLLNSFKNTVIDINIPEFKLRIYQDSTLLYLFPIRVGQNQSKYLAMGDRITNLRTIHGLGEIVRHVRNPAYYNPSDGKRFYLTKRDDERITLMPLIPWIETEINGIRNGQMIHPTTNPITLGKAYSNGCIGTKEGDAWFIYYYAPVGTKVHIRYDTKTIDEKGNEILLDDVYGYFK</sequence>
<dbReference type="GO" id="GO:0008360">
    <property type="term" value="P:regulation of cell shape"/>
    <property type="evidence" value="ECO:0007669"/>
    <property type="project" value="UniProtKB-UniRule"/>
</dbReference>
<comment type="caution">
    <text evidence="10">The sequence shown here is derived from an EMBL/GenBank/DDBJ whole genome shotgun (WGS) entry which is preliminary data.</text>
</comment>
<feature type="chain" id="PRO_5016319034" evidence="8">
    <location>
        <begin position="20"/>
        <end position="304"/>
    </location>
</feature>
<dbReference type="Pfam" id="PF03734">
    <property type="entry name" value="YkuD"/>
    <property type="match status" value="1"/>
</dbReference>
<dbReference type="GO" id="GO:0018104">
    <property type="term" value="P:peptidoglycan-protein cross-linking"/>
    <property type="evidence" value="ECO:0007669"/>
    <property type="project" value="TreeGrafter"/>
</dbReference>
<evidence type="ECO:0000256" key="8">
    <source>
        <dbReference type="SAM" id="SignalP"/>
    </source>
</evidence>
<comment type="similarity">
    <text evidence="2">Belongs to the YkuD family.</text>
</comment>
<dbReference type="GO" id="GO:0071972">
    <property type="term" value="F:peptidoglycan L,D-transpeptidase activity"/>
    <property type="evidence" value="ECO:0007669"/>
    <property type="project" value="TreeGrafter"/>
</dbReference>
<reference evidence="10 11" key="1">
    <citation type="submission" date="2018-05" db="EMBL/GenBank/DDBJ databases">
        <title>Complete genome sequence of Flagellimonas aquimarina ECD12 isolated from seaweed Ecklonia cava.</title>
        <authorList>
            <person name="Choi S."/>
            <person name="Seong C."/>
        </authorList>
    </citation>
    <scope>NUCLEOTIDE SEQUENCE [LARGE SCALE GENOMIC DNA]</scope>
    <source>
        <strain evidence="10 11">ECD12</strain>
    </source>
</reference>
<dbReference type="OrthoDB" id="9787225at2"/>